<dbReference type="AlphaFoldDB" id="A0A803QUU2"/>
<dbReference type="EnsemblPlants" id="novel_model_1651_5bd9a17a.2.5bd9b136">
    <property type="protein sequence ID" value="cds.novel_model_1651_5bd9a17a.2.5bd9b136"/>
    <property type="gene ID" value="novel_gene_908_5bd9a17a"/>
</dbReference>
<protein>
    <submittedName>
        <fullName evidence="1">Uncharacterized protein</fullName>
    </submittedName>
</protein>
<reference evidence="1" key="2">
    <citation type="submission" date="2021-03" db="UniProtKB">
        <authorList>
            <consortium name="EnsemblPlants"/>
        </authorList>
    </citation>
    <scope>IDENTIFICATION</scope>
</reference>
<keyword evidence="2" id="KW-1185">Reference proteome</keyword>
<evidence type="ECO:0000313" key="1">
    <source>
        <dbReference type="EnsemblPlants" id="cds.novel_model_1651_5bd9a17a.2.5bd9b136"/>
    </source>
</evidence>
<proteinExistence type="predicted"/>
<dbReference type="Proteomes" id="UP000596661">
    <property type="component" value="Chromosome 2"/>
</dbReference>
<organism evidence="1 2">
    <name type="scientific">Cannabis sativa</name>
    <name type="common">Hemp</name>
    <name type="synonym">Marijuana</name>
    <dbReference type="NCBI Taxonomy" id="3483"/>
    <lineage>
        <taxon>Eukaryota</taxon>
        <taxon>Viridiplantae</taxon>
        <taxon>Streptophyta</taxon>
        <taxon>Embryophyta</taxon>
        <taxon>Tracheophyta</taxon>
        <taxon>Spermatophyta</taxon>
        <taxon>Magnoliopsida</taxon>
        <taxon>eudicotyledons</taxon>
        <taxon>Gunneridae</taxon>
        <taxon>Pentapetalae</taxon>
        <taxon>rosids</taxon>
        <taxon>fabids</taxon>
        <taxon>Rosales</taxon>
        <taxon>Cannabaceae</taxon>
        <taxon>Cannabis</taxon>
    </lineage>
</organism>
<dbReference type="EMBL" id="UZAU01000228">
    <property type="status" value="NOT_ANNOTATED_CDS"/>
    <property type="molecule type" value="Genomic_DNA"/>
</dbReference>
<sequence>METRTGPLYHSRFCRKLLSSLKNDEEVHWFWINFLWAFILPWIMPKEREESFVARGSMLLLPVVKSSKPFLFGGCW</sequence>
<evidence type="ECO:0000313" key="2">
    <source>
        <dbReference type="Proteomes" id="UP000596661"/>
    </source>
</evidence>
<accession>A0A803QUU2</accession>
<reference evidence="1" key="1">
    <citation type="submission" date="2018-11" db="EMBL/GenBank/DDBJ databases">
        <authorList>
            <person name="Grassa J C."/>
        </authorList>
    </citation>
    <scope>NUCLEOTIDE SEQUENCE [LARGE SCALE GENOMIC DNA]</scope>
</reference>
<dbReference type="Gramene" id="novel_model_1651_5bd9a17a.2.5bd9b136">
    <property type="protein sequence ID" value="cds.novel_model_1651_5bd9a17a.2.5bd9b136"/>
    <property type="gene ID" value="novel_gene_908_5bd9a17a"/>
</dbReference>
<name>A0A803QUU2_CANSA</name>